<dbReference type="GO" id="GO:0000070">
    <property type="term" value="P:mitotic sister chromatid segregation"/>
    <property type="evidence" value="ECO:0007669"/>
    <property type="project" value="TreeGrafter"/>
</dbReference>
<dbReference type="Proteomes" id="UP000050790">
    <property type="component" value="Unassembled WGS sequence"/>
</dbReference>
<dbReference type="GO" id="GO:0005828">
    <property type="term" value="C:kinetochore microtubule"/>
    <property type="evidence" value="ECO:0007669"/>
    <property type="project" value="TreeGrafter"/>
</dbReference>
<evidence type="ECO:0000313" key="3">
    <source>
        <dbReference type="WBParaSite" id="SMRG1_34580.1"/>
    </source>
</evidence>
<name>A0AA84ZJW0_9TREM</name>
<reference evidence="3" key="1">
    <citation type="submission" date="2023-11" db="UniProtKB">
        <authorList>
            <consortium name="WormBaseParasite"/>
        </authorList>
    </citation>
    <scope>IDENTIFICATION</scope>
</reference>
<evidence type="ECO:0000313" key="2">
    <source>
        <dbReference type="Proteomes" id="UP000050790"/>
    </source>
</evidence>
<proteinExistence type="predicted"/>
<dbReference type="GO" id="GO:0007094">
    <property type="term" value="P:mitotic spindle assembly checkpoint signaling"/>
    <property type="evidence" value="ECO:0007669"/>
    <property type="project" value="TreeGrafter"/>
</dbReference>
<protein>
    <recommendedName>
        <fullName evidence="1">KNTC1 first ARM-repeats domain-containing protein</fullName>
    </recommendedName>
</protein>
<dbReference type="GO" id="GO:0005737">
    <property type="term" value="C:cytoplasm"/>
    <property type="evidence" value="ECO:0007669"/>
    <property type="project" value="TreeGrafter"/>
</dbReference>
<organism evidence="2 3">
    <name type="scientific">Schistosoma margrebowiei</name>
    <dbReference type="NCBI Taxonomy" id="48269"/>
    <lineage>
        <taxon>Eukaryota</taxon>
        <taxon>Metazoa</taxon>
        <taxon>Spiralia</taxon>
        <taxon>Lophotrochozoa</taxon>
        <taxon>Platyhelminthes</taxon>
        <taxon>Trematoda</taxon>
        <taxon>Digenea</taxon>
        <taxon>Strigeidida</taxon>
        <taxon>Schistosomatoidea</taxon>
        <taxon>Schistosomatidae</taxon>
        <taxon>Schistosoma</taxon>
    </lineage>
</organism>
<feature type="domain" description="KNTC1 first ARM-repeats" evidence="1">
    <location>
        <begin position="379"/>
        <end position="655"/>
    </location>
</feature>
<dbReference type="GO" id="GO:0031267">
    <property type="term" value="F:small GTPase binding"/>
    <property type="evidence" value="ECO:0007669"/>
    <property type="project" value="TreeGrafter"/>
</dbReference>
<dbReference type="InterPro" id="IPR055403">
    <property type="entry name" value="ARM_KNTC1_1st"/>
</dbReference>
<dbReference type="WBParaSite" id="SMRG1_34580.1">
    <property type="protein sequence ID" value="SMRG1_34580.1"/>
    <property type="gene ID" value="SMRG1_34580"/>
</dbReference>
<dbReference type="PANTHER" id="PTHR15688:SF1">
    <property type="entry name" value="KINETOCHORE-ASSOCIATED PROTEIN 1"/>
    <property type="match status" value="1"/>
</dbReference>
<dbReference type="Pfam" id="PF24520">
    <property type="entry name" value="ARM_KNTC1_1st"/>
    <property type="match status" value="1"/>
</dbReference>
<evidence type="ECO:0000259" key="1">
    <source>
        <dbReference type="Pfam" id="PF24520"/>
    </source>
</evidence>
<dbReference type="PANTHER" id="PTHR15688">
    <property type="entry name" value="KINETOCHORE-ASSOCIATED PROTEIN 1"/>
    <property type="match status" value="1"/>
</dbReference>
<dbReference type="InterPro" id="IPR052802">
    <property type="entry name" value="KNTC1"/>
</dbReference>
<accession>A0AA84ZJW0</accession>
<dbReference type="GO" id="GO:1903394">
    <property type="term" value="P:protein localization to kinetochore involved in kinetochore assembly"/>
    <property type="evidence" value="ECO:0007669"/>
    <property type="project" value="TreeGrafter"/>
</dbReference>
<sequence length="2621" mass="300488">MCDIFDIAEKAVLTAQKDLASCRVGFIERFDKKVVVISKTFFIFDCDFKVIDSYEHDCNILKVCSPAHVVFLFFLDEQGLLNVYLPERHELTFSLTHLGRIYELQLVATAAVCFDLFLRSEDSLLLWRDINSAQLHSELVERNFEKLKARFKSPESIVMTGEMFFCCRTDPAVVWNLQLKTPGFVTTCVKDSGQFIVQNLFDPFSVIGEGISFRKVSLICNTIYCLALSHSGQLFLFNIFASVCLGCLNQFPKVHDFYICPKTNESTFVANDECPGFNEITIVILRDLEENDQPSPYGLTKLLELVLFPSYQVIYQMHINNDSWLLSDYDVGNYKAISSDPQVLYAELFSKSPNEETENFFLSIKALREVNPKDKLLLLLKSEKFEEARLLVKTFNLGSEDFQLALITEVEFLVNAIRKQDQDSNLLYPKLLICLQQTEELWKNLEVVASVLQITMINSDDQLKLLLIIKDKLIMDNPEDISTAHEDMGTKVLILLKRLKAFLMIYGSDNYTPENWIEFRDANVYTIFARLFLSNSPSAENKVSDPSQAFLFWILYKGELSQFLTWETLELLFNLLSKRPLTCIVSEYSCDDNVGSPCRSNELELLESEEAVQKWIRNELLPVVIRQLPETLPMLAKYLIQRVRELEACSFPSNSYVHIQEGKIKCPFSWPSTAISWINKFIESVNISESNNEECYLNIGSVADLYLSGIASRNPEVDPFFELRKLAKQLDTIKLLRDVYNCQLSIDCCEGETELSIAYRILDFAFNLGTRFDNGVDKLTARYLKDRNIDYQTFFQGYSCDLINRIRTAIHSSISNDDCPTEWLKSPKCKQSHKNTNLNQDPHVLVQKACLVASWITVPSCRMKVVLDLASVAPLPWSDDLIALTESVLGQARIPGSCSQYIDGLTHKMNKLERLCNSARLHEIFTRYELKEFSLSDVGHTNTLWLADQAISRILRSDEGPFGTNTPFINPQLTRSDPVYRDATIVAQKLLDHLQWPLLFAQLYMELALFKVIQLKELEITSFPDDYESRISFFIIHLNFTASETYDCFNRSGKLEKAYTSQSTFIKDWLIRLTFRSMKQLLKHGDILIPFQRSLIVDLWLSLASMRATLNSIENVKNCTQMSWRHIMQLTKLYVTSPSDENNSTEPEISILFELFSDDKCVFGLLTDRLRIIRRLTKLYVEQVYSSNESMEIDNLFNLPVKLRSSYHFLLPDLPYGIREELITWQWFSSLCYFICSSSESRLQLNLTNDHNLFITKTFQIQSLLVKMTEILMNIHQTRLHSSLGKTKSELVKISSTYSYLVPTCCYCRCVWNRPLARLGCIIELYVLHIFPFLMKIVKSVQLDEISIRKSIVSIIPTILSTFSSLLLWAGGQDHLSPVVEQKCICRMFALTNEFQALRLVVHAFTNVFEQINRAYQTNKQSSKWYDNDPLECVFYTSLYREQTTADMVHSKLQSNHFTDSLQYLTNLLKWFTRHYSHNDNNKSDDITENKEKQKTARTDNTDILHRILEEGMKIAASWSSEFGLRLTGSHTLLIGIMNLIRSCVTLNIWSDSFIFDLELQEPNNDAVNNCFNLCNKCLSSSLNSILNPSDGKYLDQPLALSLALALPIEEATNVVRNFVAHNKHTPKKIMAVANIIFMFSQITCKRDINLLELSQTMGKMWSWHIVLKPYKLNFSRIITHGMDHSSLQHILDKLCRMVPSLKEQGVYLVPSDHQSNESMTKRLDTTERSLPSIRLIARFSKDFNISLKPYLIKHLNVLFKPHNSCADSALGEDEDFSFIGLSNNDNIFLPKSENAINGSEMNCFIRYQKICLSRAHTILRLLFRSGKQSDNPQHSLNELANLLQSFYASTSPYDYERLSFLFSWIRTCCSKMITNKQLQLLDFLRTYKRSHPPRDFELERVSAAVGNETINFSKSEGHHYLSNIRMPYHQLLSGSLPIKIIGPEITVSNVNFWLRVNQSMEWNSSDLIKITAAQNLANQYTVVGLLPMATSNYATDELSVPRSVGWDRALPCQILIEPLFNQLNSLLESVKSTLNVYSLLAGLARRVIYGPHRLLILRLARDLAKTYLFRADNEARFWYAQNKLSCSDPKACSNDESLDYDLDEGPKELKKHIRLARVALEKAETSHRLFAIEGCLYEHHLADWEEVNKHFNSPFELILNLLHKAASELLSSVTSNCRSRLPISELFLRRRVIKALPHIAELAHIDLLDVAKHIMVNRLKLPSCIFMNRDLNESSITNRSLLLDTTAACGEFSPDDISFNATMYQPQFNSVKILENQESNQSEPKQEDFMLAELVLQQMELKQELLPVLEFFVFSGTTDQYVSARWRAARCILRCQCGYILRPKLSLIELRSTLLRLSTLASCPTFASQQLVSDASLSCTSSRGDTFNSLCCERLINSIKQLIVSSSNSLQTIHLASRLVLDYELLFPPTLTQLLEFINYHSENESLDYALFLLIFIQSSGNVNESMKWFFSNPVKQGCMLHCLLSSLIDRISLRLLSHKQSLSRKVEKFLSKLTCFLISWPFPDAEIEAIFFELSKLISPMFSKQTVGSNVSLQRITVIIGGFLRLLALSGSNKHMTMQLNTWFNLINGNEGKQNLVGLVHDAAQASEICLTSKFLSIL</sequence>
<dbReference type="GO" id="GO:1990423">
    <property type="term" value="C:RZZ complex"/>
    <property type="evidence" value="ECO:0007669"/>
    <property type="project" value="TreeGrafter"/>
</dbReference>